<accession>A0ABM7VA07</accession>
<organism evidence="11 12">
    <name type="scientific">Persicobacter psychrovividus</name>
    <dbReference type="NCBI Taxonomy" id="387638"/>
    <lineage>
        <taxon>Bacteria</taxon>
        <taxon>Pseudomonadati</taxon>
        <taxon>Bacteroidota</taxon>
        <taxon>Cytophagia</taxon>
        <taxon>Cytophagales</taxon>
        <taxon>Persicobacteraceae</taxon>
        <taxon>Persicobacter</taxon>
    </lineage>
</organism>
<evidence type="ECO:0000256" key="1">
    <source>
        <dbReference type="ARBA" id="ARBA00002672"/>
    </source>
</evidence>
<evidence type="ECO:0000256" key="4">
    <source>
        <dbReference type="ARBA" id="ARBA00017522"/>
    </source>
</evidence>
<keyword evidence="12" id="KW-1185">Reference proteome</keyword>
<reference evidence="11 12" key="1">
    <citation type="submission" date="2021-12" db="EMBL/GenBank/DDBJ databases">
        <title>Genome sequencing of bacteria with rrn-lacking chromosome and rrn-plasmid.</title>
        <authorList>
            <person name="Anda M."/>
            <person name="Iwasaki W."/>
        </authorList>
    </citation>
    <scope>NUCLEOTIDE SEQUENCE [LARGE SCALE GENOMIC DNA]</scope>
    <source>
        <strain evidence="11 12">NBRC 101262</strain>
    </source>
</reference>
<comment type="subcellular location">
    <subcellularLocation>
        <location evidence="2">Cell membrane</location>
        <topology evidence="2">Multi-pass membrane protein</topology>
    </subcellularLocation>
</comment>
<feature type="transmembrane region" description="Helical" evidence="10">
    <location>
        <begin position="18"/>
        <end position="38"/>
    </location>
</feature>
<evidence type="ECO:0000256" key="10">
    <source>
        <dbReference type="SAM" id="Phobius"/>
    </source>
</evidence>
<evidence type="ECO:0000256" key="7">
    <source>
        <dbReference type="ARBA" id="ARBA00022692"/>
    </source>
</evidence>
<gene>
    <name evidence="11" type="ORF">PEPS_00400</name>
</gene>
<dbReference type="Pfam" id="PF04973">
    <property type="entry name" value="NMN_transporter"/>
    <property type="match status" value="1"/>
</dbReference>
<proteinExistence type="inferred from homology"/>
<evidence type="ECO:0000256" key="8">
    <source>
        <dbReference type="ARBA" id="ARBA00022989"/>
    </source>
</evidence>
<evidence type="ECO:0000256" key="5">
    <source>
        <dbReference type="ARBA" id="ARBA00022448"/>
    </source>
</evidence>
<comment type="similarity">
    <text evidence="3">Belongs to the nicotinamide ribonucleoside (NR) uptake permease (TC 4.B.1) family.</text>
</comment>
<dbReference type="Proteomes" id="UP001354989">
    <property type="component" value="Chromosome"/>
</dbReference>
<sequence>MQIDTLYALAYPVWEMSIIAQLWLTASIFGGLWFLWLFARLKPHAWWVAIGASCSYLLFNIVHGFMVEALWAVLYFFACIYGQYRSMKSQKLCDKWTFQEHCIFLGTGGLVLLALVAHAVAQNLSATGYLSAFISLVVVVALVMSARRVLGHWVYWVVIGTLGTTLHAFYGNYTIVLLMGALAGLSVYGYFQWMQAWKLEQGEELWARDQL</sequence>
<name>A0ABM7VA07_9BACT</name>
<dbReference type="RefSeq" id="WP_338397340.1">
    <property type="nucleotide sequence ID" value="NZ_AP025292.1"/>
</dbReference>
<protein>
    <recommendedName>
        <fullName evidence="4">Nicotinamide riboside transporter PnuC</fullName>
    </recommendedName>
</protein>
<feature type="transmembrane region" description="Helical" evidence="10">
    <location>
        <begin position="153"/>
        <end position="169"/>
    </location>
</feature>
<feature type="transmembrane region" description="Helical" evidence="10">
    <location>
        <begin position="126"/>
        <end position="146"/>
    </location>
</feature>
<evidence type="ECO:0000256" key="2">
    <source>
        <dbReference type="ARBA" id="ARBA00004651"/>
    </source>
</evidence>
<keyword evidence="8 10" id="KW-1133">Transmembrane helix</keyword>
<feature type="transmembrane region" description="Helical" evidence="10">
    <location>
        <begin position="175"/>
        <end position="191"/>
    </location>
</feature>
<evidence type="ECO:0000313" key="11">
    <source>
        <dbReference type="EMBL" id="BDC97759.1"/>
    </source>
</evidence>
<keyword evidence="5" id="KW-0813">Transport</keyword>
<evidence type="ECO:0000256" key="3">
    <source>
        <dbReference type="ARBA" id="ARBA00006669"/>
    </source>
</evidence>
<dbReference type="PANTHER" id="PTHR36122">
    <property type="entry name" value="NICOTINAMIDE RIBOSIDE TRANSPORTER PNUC"/>
    <property type="match status" value="1"/>
</dbReference>
<evidence type="ECO:0000313" key="12">
    <source>
        <dbReference type="Proteomes" id="UP001354989"/>
    </source>
</evidence>
<feature type="transmembrane region" description="Helical" evidence="10">
    <location>
        <begin position="69"/>
        <end position="86"/>
    </location>
</feature>
<keyword evidence="6" id="KW-1003">Cell membrane</keyword>
<dbReference type="EMBL" id="AP025292">
    <property type="protein sequence ID" value="BDC97759.1"/>
    <property type="molecule type" value="Genomic_DNA"/>
</dbReference>
<feature type="transmembrane region" description="Helical" evidence="10">
    <location>
        <begin position="98"/>
        <end position="120"/>
    </location>
</feature>
<comment type="function">
    <text evidence="1">Required for nicotinamide riboside transport across the inner membrane.</text>
</comment>
<keyword evidence="9 10" id="KW-0472">Membrane</keyword>
<keyword evidence="7 10" id="KW-0812">Transmembrane</keyword>
<dbReference type="PANTHER" id="PTHR36122:SF2">
    <property type="entry name" value="NICOTINAMIDE RIBOSIDE TRANSPORTER PNUC"/>
    <property type="match status" value="1"/>
</dbReference>
<evidence type="ECO:0000256" key="6">
    <source>
        <dbReference type="ARBA" id="ARBA00022475"/>
    </source>
</evidence>
<evidence type="ECO:0000256" key="9">
    <source>
        <dbReference type="ARBA" id="ARBA00023136"/>
    </source>
</evidence>
<dbReference type="InterPro" id="IPR006419">
    <property type="entry name" value="NMN_transpt_PnuC"/>
</dbReference>